<dbReference type="AlphaFoldDB" id="A0A7R8USB8"/>
<dbReference type="PRINTS" id="PR00094">
    <property type="entry name" value="ADENYLTKNASE"/>
</dbReference>
<dbReference type="Gene3D" id="3.40.50.300">
    <property type="entry name" value="P-loop containing nucleotide triphosphate hydrolases"/>
    <property type="match status" value="2"/>
</dbReference>
<organism evidence="6 7">
    <name type="scientific">Hermetia illucens</name>
    <name type="common">Black soldier fly</name>
    <dbReference type="NCBI Taxonomy" id="343691"/>
    <lineage>
        <taxon>Eukaryota</taxon>
        <taxon>Metazoa</taxon>
        <taxon>Ecdysozoa</taxon>
        <taxon>Arthropoda</taxon>
        <taxon>Hexapoda</taxon>
        <taxon>Insecta</taxon>
        <taxon>Pterygota</taxon>
        <taxon>Neoptera</taxon>
        <taxon>Endopterygota</taxon>
        <taxon>Diptera</taxon>
        <taxon>Brachycera</taxon>
        <taxon>Stratiomyomorpha</taxon>
        <taxon>Stratiomyidae</taxon>
        <taxon>Hermetiinae</taxon>
        <taxon>Hermetia</taxon>
    </lineage>
</organism>
<evidence type="ECO:0000256" key="5">
    <source>
        <dbReference type="SAM" id="MobiDB-lite"/>
    </source>
</evidence>
<feature type="compositionally biased region" description="Polar residues" evidence="5">
    <location>
        <begin position="84"/>
        <end position="109"/>
    </location>
</feature>
<feature type="region of interest" description="Disordered" evidence="5">
    <location>
        <begin position="190"/>
        <end position="212"/>
    </location>
</feature>
<dbReference type="CDD" id="cd01428">
    <property type="entry name" value="ADK"/>
    <property type="match status" value="2"/>
</dbReference>
<dbReference type="Pfam" id="PF00406">
    <property type="entry name" value="ADK"/>
    <property type="match status" value="2"/>
</dbReference>
<protein>
    <recommendedName>
        <fullName evidence="8">Adenylate kinase isoenzyme 5</fullName>
    </recommendedName>
</protein>
<feature type="compositionally biased region" description="Polar residues" evidence="5">
    <location>
        <begin position="144"/>
        <end position="158"/>
    </location>
</feature>
<keyword evidence="2" id="KW-0808">Transferase</keyword>
<feature type="region of interest" description="Disordered" evidence="5">
    <location>
        <begin position="1"/>
        <end position="167"/>
    </location>
</feature>
<keyword evidence="7" id="KW-1185">Reference proteome</keyword>
<dbReference type="GO" id="GO:0006139">
    <property type="term" value="P:nucleobase-containing compound metabolic process"/>
    <property type="evidence" value="ECO:0007669"/>
    <property type="project" value="InterPro"/>
</dbReference>
<feature type="compositionally biased region" description="Low complexity" evidence="5">
    <location>
        <begin position="49"/>
        <end position="60"/>
    </location>
</feature>
<dbReference type="EMBL" id="LR899011">
    <property type="protein sequence ID" value="CAD7086136.1"/>
    <property type="molecule type" value="Genomic_DNA"/>
</dbReference>
<keyword evidence="1" id="KW-0597">Phosphoprotein</keyword>
<dbReference type="PROSITE" id="PS00113">
    <property type="entry name" value="ADENYLATE_KINASE"/>
    <property type="match status" value="1"/>
</dbReference>
<feature type="region of interest" description="Disordered" evidence="5">
    <location>
        <begin position="442"/>
        <end position="461"/>
    </location>
</feature>
<dbReference type="OrthoDB" id="8041422at2759"/>
<dbReference type="SUPFAM" id="SSF52540">
    <property type="entry name" value="P-loop containing nucleoside triphosphate hydrolases"/>
    <property type="match status" value="2"/>
</dbReference>
<evidence type="ECO:0000256" key="1">
    <source>
        <dbReference type="ARBA" id="ARBA00022553"/>
    </source>
</evidence>
<dbReference type="GO" id="GO:0019205">
    <property type="term" value="F:nucleobase-containing compound kinase activity"/>
    <property type="evidence" value="ECO:0007669"/>
    <property type="project" value="InterPro"/>
</dbReference>
<evidence type="ECO:0000256" key="3">
    <source>
        <dbReference type="ARBA" id="ARBA00022741"/>
    </source>
</evidence>
<proteinExistence type="predicted"/>
<evidence type="ECO:0000256" key="4">
    <source>
        <dbReference type="ARBA" id="ARBA00022777"/>
    </source>
</evidence>
<dbReference type="InterPro" id="IPR000850">
    <property type="entry name" value="Adenylat/UMP-CMP_kin"/>
</dbReference>
<gene>
    <name evidence="6" type="ORF">HERILL_LOCUS8930</name>
</gene>
<dbReference type="InterPro" id="IPR027417">
    <property type="entry name" value="P-loop_NTPase"/>
</dbReference>
<dbReference type="Proteomes" id="UP000594454">
    <property type="component" value="Chromosome 3"/>
</dbReference>
<accession>A0A7R8USB8</accession>
<feature type="compositionally biased region" description="Low complexity" evidence="5">
    <location>
        <begin position="763"/>
        <end position="780"/>
    </location>
</feature>
<dbReference type="GO" id="GO:0005524">
    <property type="term" value="F:ATP binding"/>
    <property type="evidence" value="ECO:0007669"/>
    <property type="project" value="InterPro"/>
</dbReference>
<feature type="compositionally biased region" description="Polar residues" evidence="5">
    <location>
        <begin position="24"/>
        <end position="34"/>
    </location>
</feature>
<dbReference type="FunCoup" id="A0A7R8USB8">
    <property type="interactions" value="35"/>
</dbReference>
<dbReference type="InterPro" id="IPR033690">
    <property type="entry name" value="Adenylat_kinase_CS"/>
</dbReference>
<evidence type="ECO:0008006" key="8">
    <source>
        <dbReference type="Google" id="ProtNLM"/>
    </source>
</evidence>
<sequence length="799" mass="89748">MFGSDRNKNWKNGYNKNFKDNPNNDRQQTDTSGQYRKKTNGNRQEQDSDYNQYNNPNNNSGQYRSRNRNHQNNNENHRFSNSEQSRNNNRFSESQNFSNNRNSGQYRQSDQNRFDRAQNRGPNRQEPMEIDNVQRNQSRKSSRDFSQNSDNINYNNPISDEIVQDQPEINNTNEEILSRLKDCIKYDANTSQEAEDPGADWKGGGHPRSAPIRSASLAGMPMQNAGKIKFEPPKVPVIFVLGGPGSGKVTHCDTLMQEKRGVTHINMMDLLQQYAIGNDMQDFSQLSSKTVTEVLMLEMKMAPAAKAYLISGYPRSMRDVVEYSEKIQVVNGVILISWRQSILQKQIDYGAKLGHVVLSLAKMELDNFFKNVMPVADYFDQSDMLVAVNGERAPAEVYKDFRAAVLDILGALENQEAILNGVTGMGRGANDIPGSIVSVETAPSQHKNNNITESTDANELPTANVQNDPTALMGQNIRNNFNYVPATTTTATTNLNASELPPIIWVIGGPGSNKATLCLKAVGLNPGWGHFSIGRLLRNMADTAPRVNTENYAIKEALSSGEMIHENTINNLIASNLNQLKDRRGIIIDGYPRHMQQVRTFEEKYKQQPPIILLDCSKLQLGRGRIDDTVSSFRRRLELFRELTLPMLRTLDTNNRLTIVDGDTDSPSVQREFEKIIRSLIQQMTTYNNANEANPHQNYNPFNENALDNVQNGDNILQDFEDNVPGTVPTISHHVSLANGHLRNRSSAGAGPNHSSVYSAKKPANNPNQNQQNGYIPNGGFNFRDVLQEAENNPIDSYM</sequence>
<evidence type="ECO:0000256" key="2">
    <source>
        <dbReference type="ARBA" id="ARBA00022679"/>
    </source>
</evidence>
<feature type="region of interest" description="Disordered" evidence="5">
    <location>
        <begin position="742"/>
        <end position="781"/>
    </location>
</feature>
<evidence type="ECO:0000313" key="6">
    <source>
        <dbReference type="EMBL" id="CAD7086136.1"/>
    </source>
</evidence>
<keyword evidence="4" id="KW-0418">Kinase</keyword>
<reference evidence="6 7" key="1">
    <citation type="submission" date="2020-11" db="EMBL/GenBank/DDBJ databases">
        <authorList>
            <person name="Wallbank WR R."/>
            <person name="Pardo Diaz C."/>
            <person name="Kozak K."/>
            <person name="Martin S."/>
            <person name="Jiggins C."/>
            <person name="Moest M."/>
            <person name="Warren A I."/>
            <person name="Generalovic N T."/>
            <person name="Byers J.R.P. K."/>
            <person name="Montejo-Kovacevich G."/>
            <person name="Yen C E."/>
        </authorList>
    </citation>
    <scope>NUCLEOTIDE SEQUENCE [LARGE SCALE GENOMIC DNA]</scope>
</reference>
<evidence type="ECO:0000313" key="7">
    <source>
        <dbReference type="Proteomes" id="UP000594454"/>
    </source>
</evidence>
<dbReference type="PANTHER" id="PTHR23359">
    <property type="entry name" value="NUCLEOTIDE KINASE"/>
    <property type="match status" value="1"/>
</dbReference>
<dbReference type="InParanoid" id="A0A7R8USB8"/>
<name>A0A7R8USB8_HERIL</name>
<keyword evidence="3" id="KW-0547">Nucleotide-binding</keyword>